<comment type="domain">
    <text evidence="12">Consists of two distinct domains, a catalytic core and a N-terminal extension that is involved in tRNA binding.</text>
</comment>
<comment type="pathway">
    <text evidence="2 12">Aminoacyl-tRNA biosynthesis; selenocysteinyl-tRNA(Sec) biosynthesis; L-seryl-tRNA(Sec) from L-serine and tRNA(Sec): step 1/1.</text>
</comment>
<dbReference type="InterPro" id="IPR045864">
    <property type="entry name" value="aa-tRNA-synth_II/BPL/LPL"/>
</dbReference>
<gene>
    <name evidence="12 17" type="primary">serS</name>
    <name evidence="17" type="ORF">E5R92_01130</name>
</gene>
<feature type="binding site" evidence="13">
    <location>
        <position position="376"/>
    </location>
    <ligand>
        <name>L-serine</name>
        <dbReference type="ChEBI" id="CHEBI:33384"/>
    </ligand>
</feature>
<feature type="binding site" evidence="12 13">
    <location>
        <position position="279"/>
    </location>
    <ligand>
        <name>L-serine</name>
        <dbReference type="ChEBI" id="CHEBI:33384"/>
    </ligand>
</feature>
<keyword evidence="9 12" id="KW-0030">Aminoacyl-tRNA synthetase</keyword>
<comment type="function">
    <text evidence="12">Catalyzes the attachment of serine to tRNA(Ser). Is also able to aminoacylate tRNA(Sec) with serine, to form the misacylated tRNA L-seryl-tRNA(Sec), which will be further converted into selenocysteinyl-tRNA(Sec).</text>
</comment>
<evidence type="ECO:0000256" key="12">
    <source>
        <dbReference type="HAMAP-Rule" id="MF_00176"/>
    </source>
</evidence>
<keyword evidence="7 12" id="KW-0067">ATP-binding</keyword>
<dbReference type="EC" id="6.1.1.11" evidence="12"/>
<keyword evidence="5 12" id="KW-0436">Ligase</keyword>
<comment type="similarity">
    <text evidence="3 12">Belongs to the class-II aminoacyl-tRNA synthetase family. Type-1 seryl-tRNA synthetase subfamily.</text>
</comment>
<dbReference type="PRINTS" id="PR00981">
    <property type="entry name" value="TRNASYNTHSER"/>
</dbReference>
<dbReference type="SUPFAM" id="SSF55681">
    <property type="entry name" value="Class II aaRS and biotin synthetases"/>
    <property type="match status" value="1"/>
</dbReference>
<dbReference type="PROSITE" id="PS50862">
    <property type="entry name" value="AA_TRNA_LIGASE_II"/>
    <property type="match status" value="1"/>
</dbReference>
<sequence length="419" mass="47849">MHNIKEIRNNIEAFKKALTKRFLEIDVDKILSLDESNREYIQQRELLEKEKKDISKSKDQSLFEKSKKISSEIDNINKLKTNVKNELESILSSIPNIPHSDVPTGKDENSNIEISKSGTINNFTFKPKSHYELGENLNMLDFDLATKTTGSRFVFVKDKLALLERALSNFMLDTHVNTNGYEEISPPLIATDTTMYGTGQLPKFDNDQFELKLNDSSDRKFLIPTAEVILTNIVKDQIIDKKKLPMRMVASTPCFRKEAGSYGKDTKGMIRQHQFYKVEMVSIVEADKCLSELDRMTDCATKILDLLKLPYRKIVLCTGDMGFSAEKTFDIEVWLPSEDKYREISSCSSCGSFQARRMKARYKNEKKETVFVGTLNGSGLAIGRTLVAILENYQQEDGSIIVPEVLRPYMNNIEKINKI</sequence>
<evidence type="ECO:0000256" key="9">
    <source>
        <dbReference type="ARBA" id="ARBA00023146"/>
    </source>
</evidence>
<evidence type="ECO:0000256" key="8">
    <source>
        <dbReference type="ARBA" id="ARBA00022917"/>
    </source>
</evidence>
<dbReference type="GO" id="GO:0004828">
    <property type="term" value="F:serine-tRNA ligase activity"/>
    <property type="evidence" value="ECO:0007669"/>
    <property type="project" value="UniProtKB-UniRule"/>
</dbReference>
<comment type="caution">
    <text evidence="12">Lacks conserved residue(s) required for the propagation of feature annotation.</text>
</comment>
<dbReference type="PANTHER" id="PTHR43697:SF1">
    <property type="entry name" value="SERINE--TRNA LIGASE"/>
    <property type="match status" value="1"/>
</dbReference>
<reference evidence="17 18" key="1">
    <citation type="journal article" date="2020" name="Nat. Microbiol.">
        <title>Lysogenic host-virus interactions in SAR11 marine bacteria.</title>
        <authorList>
            <person name="Morris R.M."/>
            <person name="Cain K.R."/>
            <person name="Hvorecny K.L."/>
            <person name="Kollman J.M."/>
        </authorList>
    </citation>
    <scope>NUCLEOTIDE SEQUENCE [LARGE SCALE GENOMIC DNA]</scope>
    <source>
        <strain evidence="17 18">NP1</strain>
    </source>
</reference>
<evidence type="ECO:0000256" key="7">
    <source>
        <dbReference type="ARBA" id="ARBA00022840"/>
    </source>
</evidence>
<evidence type="ECO:0000259" key="16">
    <source>
        <dbReference type="PROSITE" id="PS50862"/>
    </source>
</evidence>
<dbReference type="Pfam" id="PF02403">
    <property type="entry name" value="Seryl_tRNA_N"/>
    <property type="match status" value="1"/>
</dbReference>
<dbReference type="GO" id="GO:0005737">
    <property type="term" value="C:cytoplasm"/>
    <property type="evidence" value="ECO:0007669"/>
    <property type="project" value="UniProtKB-SubCell"/>
</dbReference>
<dbReference type="CDD" id="cd00770">
    <property type="entry name" value="SerRS_core"/>
    <property type="match status" value="1"/>
</dbReference>
<dbReference type="InterPro" id="IPR002314">
    <property type="entry name" value="aa-tRNA-synt_IIb"/>
</dbReference>
<feature type="binding site" evidence="12 14">
    <location>
        <begin position="256"/>
        <end position="258"/>
    </location>
    <ligand>
        <name>ATP</name>
        <dbReference type="ChEBI" id="CHEBI:30616"/>
    </ligand>
</feature>
<evidence type="ECO:0000256" key="2">
    <source>
        <dbReference type="ARBA" id="ARBA00005045"/>
    </source>
</evidence>
<evidence type="ECO:0000256" key="10">
    <source>
        <dbReference type="ARBA" id="ARBA00047929"/>
    </source>
</evidence>
<dbReference type="PANTHER" id="PTHR43697">
    <property type="entry name" value="SERYL-TRNA SYNTHETASE"/>
    <property type="match status" value="1"/>
</dbReference>
<evidence type="ECO:0000256" key="6">
    <source>
        <dbReference type="ARBA" id="ARBA00022741"/>
    </source>
</evidence>
<dbReference type="InterPro" id="IPR010978">
    <property type="entry name" value="tRNA-bd_arm"/>
</dbReference>
<evidence type="ECO:0000256" key="11">
    <source>
        <dbReference type="ARBA" id="ARBA00048823"/>
    </source>
</evidence>
<dbReference type="SUPFAM" id="SSF46589">
    <property type="entry name" value="tRNA-binding arm"/>
    <property type="match status" value="1"/>
</dbReference>
<dbReference type="RefSeq" id="WP_168606287.1">
    <property type="nucleotide sequence ID" value="NZ_CP038852.1"/>
</dbReference>
<dbReference type="EMBL" id="CP038852">
    <property type="protein sequence ID" value="QIZ20392.1"/>
    <property type="molecule type" value="Genomic_DNA"/>
</dbReference>
<comment type="subunit">
    <text evidence="12">Homodimer. The tRNA molecule binds across the dimer.</text>
</comment>
<dbReference type="Pfam" id="PF00587">
    <property type="entry name" value="tRNA-synt_2b"/>
    <property type="match status" value="1"/>
</dbReference>
<evidence type="ECO:0000256" key="3">
    <source>
        <dbReference type="ARBA" id="ARBA00010728"/>
    </source>
</evidence>
<dbReference type="InterPro" id="IPR033729">
    <property type="entry name" value="SerRS_core"/>
</dbReference>
<dbReference type="GO" id="GO:0016260">
    <property type="term" value="P:selenocysteine biosynthetic process"/>
    <property type="evidence" value="ECO:0007669"/>
    <property type="project" value="UniProtKB-UniRule"/>
</dbReference>
<keyword evidence="8 12" id="KW-0648">Protein biosynthesis</keyword>
<comment type="subcellular location">
    <subcellularLocation>
        <location evidence="1 12">Cytoplasm</location>
    </subcellularLocation>
</comment>
<organism evidence="17 18">
    <name type="scientific">Candidatus Pelagibacter giovannonii</name>
    <dbReference type="NCBI Taxonomy" id="2563896"/>
    <lineage>
        <taxon>Bacteria</taxon>
        <taxon>Pseudomonadati</taxon>
        <taxon>Pseudomonadota</taxon>
        <taxon>Alphaproteobacteria</taxon>
        <taxon>Candidatus Pelagibacterales</taxon>
        <taxon>Candidatus Pelagibacteraceae</taxon>
        <taxon>Candidatus Pelagibacter</taxon>
    </lineage>
</organism>
<feature type="binding site" evidence="12">
    <location>
        <begin position="225"/>
        <end position="227"/>
    </location>
    <ligand>
        <name>L-serine</name>
        <dbReference type="ChEBI" id="CHEBI:33384"/>
    </ligand>
</feature>
<feature type="binding site" evidence="12">
    <location>
        <position position="378"/>
    </location>
    <ligand>
        <name>L-serine</name>
        <dbReference type="ChEBI" id="CHEBI:33384"/>
    </ligand>
</feature>
<evidence type="ECO:0000256" key="14">
    <source>
        <dbReference type="PIRSR" id="PIRSR001529-2"/>
    </source>
</evidence>
<dbReference type="NCBIfam" id="TIGR00414">
    <property type="entry name" value="serS"/>
    <property type="match status" value="1"/>
</dbReference>
<proteinExistence type="inferred from homology"/>
<dbReference type="PIRSF" id="PIRSF001529">
    <property type="entry name" value="Ser-tRNA-synth_IIa"/>
    <property type="match status" value="1"/>
</dbReference>
<dbReference type="AlphaFoldDB" id="A0A6H1Q0F1"/>
<accession>A0A6H1Q0F1</accession>
<evidence type="ECO:0000256" key="13">
    <source>
        <dbReference type="PIRSR" id="PIRSR001529-1"/>
    </source>
</evidence>
<evidence type="ECO:0000313" key="17">
    <source>
        <dbReference type="EMBL" id="QIZ20392.1"/>
    </source>
</evidence>
<dbReference type="HAMAP" id="MF_00176">
    <property type="entry name" value="Ser_tRNA_synth_type1"/>
    <property type="match status" value="1"/>
</dbReference>
<dbReference type="Gene3D" id="1.10.287.40">
    <property type="entry name" value="Serine-tRNA synthetase, tRNA binding domain"/>
    <property type="match status" value="1"/>
</dbReference>
<dbReference type="GO" id="GO:0005524">
    <property type="term" value="F:ATP binding"/>
    <property type="evidence" value="ECO:0007669"/>
    <property type="project" value="UniProtKB-UniRule"/>
</dbReference>
<comment type="catalytic activity">
    <reaction evidence="11 12">
        <text>tRNA(Ser) + L-serine + ATP = L-seryl-tRNA(Ser) + AMP + diphosphate + H(+)</text>
        <dbReference type="Rhea" id="RHEA:12292"/>
        <dbReference type="Rhea" id="RHEA-COMP:9669"/>
        <dbReference type="Rhea" id="RHEA-COMP:9703"/>
        <dbReference type="ChEBI" id="CHEBI:15378"/>
        <dbReference type="ChEBI" id="CHEBI:30616"/>
        <dbReference type="ChEBI" id="CHEBI:33019"/>
        <dbReference type="ChEBI" id="CHEBI:33384"/>
        <dbReference type="ChEBI" id="CHEBI:78442"/>
        <dbReference type="ChEBI" id="CHEBI:78533"/>
        <dbReference type="ChEBI" id="CHEBI:456215"/>
        <dbReference type="EC" id="6.1.1.11"/>
    </reaction>
</comment>
<feature type="binding site" evidence="13">
    <location>
        <position position="225"/>
    </location>
    <ligand>
        <name>L-serine</name>
        <dbReference type="ChEBI" id="CHEBI:33384"/>
    </ligand>
</feature>
<evidence type="ECO:0000256" key="15">
    <source>
        <dbReference type="SAM" id="Coils"/>
    </source>
</evidence>
<feature type="binding site" evidence="12 14">
    <location>
        <begin position="343"/>
        <end position="346"/>
    </location>
    <ligand>
        <name>ATP</name>
        <dbReference type="ChEBI" id="CHEBI:30616"/>
    </ligand>
</feature>
<dbReference type="Proteomes" id="UP000501094">
    <property type="component" value="Chromosome"/>
</dbReference>
<dbReference type="KEGG" id="peg:E5R92_01130"/>
<evidence type="ECO:0000256" key="1">
    <source>
        <dbReference type="ARBA" id="ARBA00004496"/>
    </source>
</evidence>
<keyword evidence="18" id="KW-1185">Reference proteome</keyword>
<dbReference type="InterPro" id="IPR002317">
    <property type="entry name" value="Ser-tRNA-ligase_type_1"/>
</dbReference>
<dbReference type="GO" id="GO:0006434">
    <property type="term" value="P:seryl-tRNA aminoacylation"/>
    <property type="evidence" value="ECO:0007669"/>
    <property type="project" value="UniProtKB-UniRule"/>
</dbReference>
<evidence type="ECO:0000256" key="5">
    <source>
        <dbReference type="ARBA" id="ARBA00022598"/>
    </source>
</evidence>
<evidence type="ECO:0000313" key="18">
    <source>
        <dbReference type="Proteomes" id="UP000501094"/>
    </source>
</evidence>
<keyword evidence="6 12" id="KW-0547">Nucleotide-binding</keyword>
<feature type="coiled-coil region" evidence="15">
    <location>
        <begin position="30"/>
        <end position="57"/>
    </location>
</feature>
<dbReference type="UniPathway" id="UPA00906">
    <property type="reaction ID" value="UER00895"/>
</dbReference>
<comment type="catalytic activity">
    <reaction evidence="10 12">
        <text>tRNA(Sec) + L-serine + ATP = L-seryl-tRNA(Sec) + AMP + diphosphate + H(+)</text>
        <dbReference type="Rhea" id="RHEA:42580"/>
        <dbReference type="Rhea" id="RHEA-COMP:9742"/>
        <dbReference type="Rhea" id="RHEA-COMP:10128"/>
        <dbReference type="ChEBI" id="CHEBI:15378"/>
        <dbReference type="ChEBI" id="CHEBI:30616"/>
        <dbReference type="ChEBI" id="CHEBI:33019"/>
        <dbReference type="ChEBI" id="CHEBI:33384"/>
        <dbReference type="ChEBI" id="CHEBI:78442"/>
        <dbReference type="ChEBI" id="CHEBI:78533"/>
        <dbReference type="ChEBI" id="CHEBI:456215"/>
        <dbReference type="EC" id="6.1.1.11"/>
    </reaction>
</comment>
<evidence type="ECO:0000256" key="4">
    <source>
        <dbReference type="ARBA" id="ARBA00022490"/>
    </source>
</evidence>
<dbReference type="InterPro" id="IPR042103">
    <property type="entry name" value="SerRS_1_N_sf"/>
</dbReference>
<keyword evidence="4 12" id="KW-0963">Cytoplasm</keyword>
<protein>
    <recommendedName>
        <fullName evidence="12">Serine--tRNA ligase</fullName>
        <ecNumber evidence="12">6.1.1.11</ecNumber>
    </recommendedName>
    <alternativeName>
        <fullName evidence="12">Seryl-tRNA synthetase</fullName>
        <shortName evidence="12">SerRS</shortName>
    </alternativeName>
    <alternativeName>
        <fullName evidence="12">Seryl-tRNA(Ser/Sec) synthetase</fullName>
    </alternativeName>
</protein>
<dbReference type="InterPro" id="IPR006195">
    <property type="entry name" value="aa-tRNA-synth_II"/>
</dbReference>
<keyword evidence="15" id="KW-0175">Coiled coil</keyword>
<feature type="domain" description="Aminoacyl-transfer RNA synthetases class-II family profile" evidence="16">
    <location>
        <begin position="163"/>
        <end position="403"/>
    </location>
</feature>
<dbReference type="InterPro" id="IPR015866">
    <property type="entry name" value="Ser-tRNA-synth_1_N"/>
</dbReference>
<feature type="binding site" evidence="13">
    <location>
        <position position="256"/>
    </location>
    <ligand>
        <name>L-serine</name>
        <dbReference type="ChEBI" id="CHEBI:33384"/>
    </ligand>
</feature>
<dbReference type="Gene3D" id="3.30.930.10">
    <property type="entry name" value="Bira Bifunctional Protein, Domain 2"/>
    <property type="match status" value="1"/>
</dbReference>
<name>A0A6H1Q0F1_9PROT</name>